<dbReference type="Pfam" id="PF01555">
    <property type="entry name" value="N6_N4_Mtase"/>
    <property type="match status" value="1"/>
</dbReference>
<evidence type="ECO:0000256" key="2">
    <source>
        <dbReference type="ARBA" id="ARBA00011900"/>
    </source>
</evidence>
<dbReference type="InterPro" id="IPR002295">
    <property type="entry name" value="N4/N6-MTase_EcoPI_Mod-like"/>
</dbReference>
<keyword evidence="4" id="KW-0808">Transferase</keyword>
<dbReference type="SUPFAM" id="SSF53335">
    <property type="entry name" value="S-adenosyl-L-methionine-dependent methyltransferases"/>
    <property type="match status" value="1"/>
</dbReference>
<comment type="catalytic activity">
    <reaction evidence="6">
        <text>a 2'-deoxyadenosine in DNA + S-adenosyl-L-methionine = an N(6)-methyl-2'-deoxyadenosine in DNA + S-adenosyl-L-homocysteine + H(+)</text>
        <dbReference type="Rhea" id="RHEA:15197"/>
        <dbReference type="Rhea" id="RHEA-COMP:12418"/>
        <dbReference type="Rhea" id="RHEA-COMP:12419"/>
        <dbReference type="ChEBI" id="CHEBI:15378"/>
        <dbReference type="ChEBI" id="CHEBI:57856"/>
        <dbReference type="ChEBI" id="CHEBI:59789"/>
        <dbReference type="ChEBI" id="CHEBI:90615"/>
        <dbReference type="ChEBI" id="CHEBI:90616"/>
        <dbReference type="EC" id="2.1.1.72"/>
    </reaction>
</comment>
<dbReference type="GO" id="GO:0008170">
    <property type="term" value="F:N-methyltransferase activity"/>
    <property type="evidence" value="ECO:0007669"/>
    <property type="project" value="InterPro"/>
</dbReference>
<evidence type="ECO:0000256" key="3">
    <source>
        <dbReference type="ARBA" id="ARBA00022603"/>
    </source>
</evidence>
<evidence type="ECO:0000256" key="4">
    <source>
        <dbReference type="ARBA" id="ARBA00022679"/>
    </source>
</evidence>
<dbReference type="PIRSF" id="PIRSF015855">
    <property type="entry name" value="TypeIII_Mtase_mKpnI"/>
    <property type="match status" value="1"/>
</dbReference>
<evidence type="ECO:0000256" key="1">
    <source>
        <dbReference type="ARBA" id="ARBA00006594"/>
    </source>
</evidence>
<dbReference type="PRINTS" id="PR00506">
    <property type="entry name" value="D21N6MTFRASE"/>
</dbReference>
<dbReference type="EC" id="2.1.1.72" evidence="2"/>
<comment type="caution">
    <text evidence="8">The sequence shown here is derived from an EMBL/GenBank/DDBJ whole genome shotgun (WGS) entry which is preliminary data.</text>
</comment>
<keyword evidence="5" id="KW-0949">S-adenosyl-L-methionine</keyword>
<dbReference type="Proteomes" id="UP000605201">
    <property type="component" value="Unassembled WGS sequence"/>
</dbReference>
<evidence type="ECO:0000313" key="9">
    <source>
        <dbReference type="Proteomes" id="UP000605201"/>
    </source>
</evidence>
<name>A0A8J6P3I6_9BACT</name>
<feature type="domain" description="DNA methylase N-4/N-6" evidence="7">
    <location>
        <begin position="114"/>
        <end position="429"/>
    </location>
</feature>
<dbReference type="PROSITE" id="PS00092">
    <property type="entry name" value="N6_MTASE"/>
    <property type="match status" value="1"/>
</dbReference>
<evidence type="ECO:0000256" key="5">
    <source>
        <dbReference type="ARBA" id="ARBA00022691"/>
    </source>
</evidence>
<proteinExistence type="inferred from homology"/>
<dbReference type="GO" id="GO:0032259">
    <property type="term" value="P:methylation"/>
    <property type="evidence" value="ECO:0007669"/>
    <property type="project" value="UniProtKB-KW"/>
</dbReference>
<dbReference type="InterPro" id="IPR029063">
    <property type="entry name" value="SAM-dependent_MTases_sf"/>
</dbReference>
<reference evidence="8 9" key="1">
    <citation type="submission" date="2020-08" db="EMBL/GenBank/DDBJ databases">
        <title>Bridging the membrane lipid divide: bacteria of the FCB group superphylum have the potential to synthesize archaeal ether lipids.</title>
        <authorList>
            <person name="Villanueva L."/>
            <person name="Von Meijenfeldt F.A.B."/>
            <person name="Westbye A.B."/>
            <person name="Yadav S."/>
            <person name="Hopmans E.C."/>
            <person name="Dutilh B.E."/>
            <person name="Sinninghe Damste J.S."/>
        </authorList>
    </citation>
    <scope>NUCLEOTIDE SEQUENCE [LARGE SCALE GENOMIC DNA]</scope>
    <source>
        <strain evidence="8">NIOZ-UU17</strain>
    </source>
</reference>
<comment type="similarity">
    <text evidence="1">Belongs to the N(4)/N(6)-methyltransferase family.</text>
</comment>
<sequence>MLDIEKLDLQSKNITKEQKAEFRKLFPEVFTEDKIDFKKLRLTLGDEIDDGEERFGMTWPGKRDCFKVIQEPSIATLKPCKEESVNWDTTENLFIEGDNLEVLKQLQKSYYGKIKMIYIDPPYNTGKEFIYPDKYSESLETYLAYTGQIDDEGRKFSTNTESDGRFHSKWLNMMYPRLFLARNLLGEDGIIFVSIDDNEVSSLRQLMNEIFGENNFVGSIAWKNKYGAGAKTKGFIEVHEYILCYSKGDFNYIESILSEEQIKDYEKIKDDKYPIRGGFVTQPLMTNSLDDRENLQYDIEYNGEIIKPRKQWVWEKNRLLKAIENDEIVIKKKRDGEYSVRAKAYLKDENGIIRKGKPLSLLNGPFNQEGTKEVADLIGNGIFSFPKPSELVKYFVGFTINNVEDKDGIYLDFFAGSCATAHAVLELNKVDGGNRKFIMVQLPEPCDEKTEAYKAGYNTIAAIGKERIRRVIKKIKEEFNSEDPISLPEPDIDLGFKVFKLDKSNFKIWDGDVEEKPIQEQLELAIDHIDPNSSEEDILCEILLKSGFELTTPIEEFTLEGKKVYSIAEGALLICLEKKLTNEVMRAIAEREPHRVVCLDTGFKGNDRLKTNAVQIMKSFNVESFRTV</sequence>
<keyword evidence="3" id="KW-0489">Methyltransferase</keyword>
<dbReference type="InterPro" id="IPR002052">
    <property type="entry name" value="DNA_methylase_N6_adenine_CS"/>
</dbReference>
<evidence type="ECO:0000313" key="8">
    <source>
        <dbReference type="EMBL" id="MBC8432857.1"/>
    </source>
</evidence>
<organism evidence="8 9">
    <name type="scientific">Candidatus Desulfatibia vada</name>
    <dbReference type="NCBI Taxonomy" id="2841696"/>
    <lineage>
        <taxon>Bacteria</taxon>
        <taxon>Pseudomonadati</taxon>
        <taxon>Thermodesulfobacteriota</taxon>
        <taxon>Desulfobacteria</taxon>
        <taxon>Desulfobacterales</taxon>
        <taxon>Desulfobacterales incertae sedis</taxon>
        <taxon>Candidatus Desulfatibia</taxon>
    </lineage>
</organism>
<dbReference type="AlphaFoldDB" id="A0A8J6P3I6"/>
<accession>A0A8J6P3I6</accession>
<dbReference type="InterPro" id="IPR002941">
    <property type="entry name" value="DNA_methylase_N4/N6"/>
</dbReference>
<evidence type="ECO:0000256" key="6">
    <source>
        <dbReference type="ARBA" id="ARBA00047942"/>
    </source>
</evidence>
<dbReference type="GO" id="GO:0003677">
    <property type="term" value="F:DNA binding"/>
    <property type="evidence" value="ECO:0007669"/>
    <property type="project" value="InterPro"/>
</dbReference>
<evidence type="ECO:0000259" key="7">
    <source>
        <dbReference type="Pfam" id="PF01555"/>
    </source>
</evidence>
<gene>
    <name evidence="8" type="ORF">H8D96_13180</name>
</gene>
<dbReference type="EMBL" id="JACNIG010000249">
    <property type="protein sequence ID" value="MBC8432857.1"/>
    <property type="molecule type" value="Genomic_DNA"/>
</dbReference>
<dbReference type="Gene3D" id="3.40.50.150">
    <property type="entry name" value="Vaccinia Virus protein VP39"/>
    <property type="match status" value="1"/>
</dbReference>
<protein>
    <recommendedName>
        <fullName evidence="2">site-specific DNA-methyltransferase (adenine-specific)</fullName>
        <ecNumber evidence="2">2.1.1.72</ecNumber>
    </recommendedName>
</protein>
<dbReference type="GO" id="GO:0009007">
    <property type="term" value="F:site-specific DNA-methyltransferase (adenine-specific) activity"/>
    <property type="evidence" value="ECO:0007669"/>
    <property type="project" value="UniProtKB-EC"/>
</dbReference>